<evidence type="ECO:0000313" key="2">
    <source>
        <dbReference type="Proteomes" id="UP001226160"/>
    </source>
</evidence>
<gene>
    <name evidence="1" type="ORF">QPX54_09855</name>
</gene>
<sequence length="154" mass="17084">MEFTITTQIEDLIYHGYNAQDLADLECGITLHTLHGRFYKAVTDDWENEEKFDEAYETIVLQKLAEKYAGEEGAEPASDKQISFIKSLHGQCKAPKGASRINFNYGAAKKAFSEITANLSKQTASQLIDDMQAIQPVHREIAGVKLTGSNVVAE</sequence>
<dbReference type="Proteomes" id="UP001226160">
    <property type="component" value="Unassembled WGS sequence"/>
</dbReference>
<proteinExistence type="predicted"/>
<organism evidence="1 2">
    <name type="scientific">Corynebacterium propinquum</name>
    <dbReference type="NCBI Taxonomy" id="43769"/>
    <lineage>
        <taxon>Bacteria</taxon>
        <taxon>Bacillati</taxon>
        <taxon>Actinomycetota</taxon>
        <taxon>Actinomycetes</taxon>
        <taxon>Mycobacteriales</taxon>
        <taxon>Corynebacteriaceae</taxon>
        <taxon>Corynebacterium</taxon>
    </lineage>
</organism>
<comment type="caution">
    <text evidence="1">The sequence shown here is derived from an EMBL/GenBank/DDBJ whole genome shotgun (WGS) entry which is preliminary data.</text>
</comment>
<dbReference type="RefSeq" id="WP_284589979.1">
    <property type="nucleotide sequence ID" value="NZ_JASNVP010000009.1"/>
</dbReference>
<protein>
    <submittedName>
        <fullName evidence="1">Uncharacterized protein</fullName>
    </submittedName>
</protein>
<reference evidence="1" key="1">
    <citation type="submission" date="2023-05" db="EMBL/GenBank/DDBJ databases">
        <title>Metabolic capabilities are highly conserved among human nasal-associated Corynebacterium species in pangenomic analyses.</title>
        <authorList>
            <person name="Tran T.H."/>
            <person name="Roberts A.Q."/>
            <person name="Escapa I.F."/>
            <person name="Gao W."/>
            <person name="Conlan S."/>
            <person name="Kong H."/>
            <person name="Segre J.A."/>
            <person name="Kelly M.S."/>
            <person name="Lemon K.P."/>
        </authorList>
    </citation>
    <scope>NUCLEOTIDE SEQUENCE</scope>
    <source>
        <strain evidence="1">KPL2654</strain>
    </source>
</reference>
<dbReference type="EMBL" id="JASNVP010000009">
    <property type="protein sequence ID" value="MDK4326804.1"/>
    <property type="molecule type" value="Genomic_DNA"/>
</dbReference>
<accession>A0AAP4BUQ5</accession>
<dbReference type="AlphaFoldDB" id="A0AAP4BUQ5"/>
<name>A0AAP4BUQ5_9CORY</name>
<evidence type="ECO:0000313" key="1">
    <source>
        <dbReference type="EMBL" id="MDK4326804.1"/>
    </source>
</evidence>